<keyword evidence="5 7" id="KW-0456">Lyase</keyword>
<comment type="similarity">
    <text evidence="7">Belongs to the transglycosylase MltG family.</text>
</comment>
<dbReference type="GO" id="GO:0009252">
    <property type="term" value="P:peptidoglycan biosynthetic process"/>
    <property type="evidence" value="ECO:0007669"/>
    <property type="project" value="UniProtKB-UniRule"/>
</dbReference>
<keyword evidence="6 7" id="KW-0961">Cell wall biogenesis/degradation</keyword>
<proteinExistence type="inferred from homology"/>
<gene>
    <name evidence="7" type="primary">mltG</name>
    <name evidence="8" type="ORF">GCM10010171_64260</name>
</gene>
<comment type="catalytic activity">
    <reaction evidence="7">
        <text>a peptidoglycan chain = a peptidoglycan chain with N-acetyl-1,6-anhydromuramyl-[peptide] at the reducing end + a peptidoglycan chain with N-acetylglucosamine at the non-reducing end.</text>
        <dbReference type="EC" id="4.2.2.29"/>
    </reaction>
</comment>
<dbReference type="GO" id="GO:0071555">
    <property type="term" value="P:cell wall organization"/>
    <property type="evidence" value="ECO:0007669"/>
    <property type="project" value="UniProtKB-KW"/>
</dbReference>
<dbReference type="Proteomes" id="UP000660680">
    <property type="component" value="Unassembled WGS sequence"/>
</dbReference>
<dbReference type="RefSeq" id="WP_189214392.1">
    <property type="nucleotide sequence ID" value="NZ_BMRB01000013.1"/>
</dbReference>
<organism evidence="8 9">
    <name type="scientific">Actinokineospora fastidiosa</name>
    <dbReference type="NCBI Taxonomy" id="1816"/>
    <lineage>
        <taxon>Bacteria</taxon>
        <taxon>Bacillati</taxon>
        <taxon>Actinomycetota</taxon>
        <taxon>Actinomycetes</taxon>
        <taxon>Pseudonocardiales</taxon>
        <taxon>Pseudonocardiaceae</taxon>
        <taxon>Actinokineospora</taxon>
    </lineage>
</organism>
<evidence type="ECO:0000256" key="3">
    <source>
        <dbReference type="ARBA" id="ARBA00022989"/>
    </source>
</evidence>
<accession>A0A918GUY9</accession>
<reference evidence="8" key="1">
    <citation type="journal article" date="2014" name="Int. J. Syst. Evol. Microbiol.">
        <title>Complete genome sequence of Corynebacterium casei LMG S-19264T (=DSM 44701T), isolated from a smear-ripened cheese.</title>
        <authorList>
            <consortium name="US DOE Joint Genome Institute (JGI-PGF)"/>
            <person name="Walter F."/>
            <person name="Albersmeier A."/>
            <person name="Kalinowski J."/>
            <person name="Ruckert C."/>
        </authorList>
    </citation>
    <scope>NUCLEOTIDE SEQUENCE</scope>
    <source>
        <strain evidence="8">JCM 3276</strain>
    </source>
</reference>
<sequence>MNDGLDLFDDHSDRDHRSRGKRVKLAVFGLLIVLLIGAGVWYGWRQLSGLGGYDDFAGPGETDIVIEVKPGDSTGAIAGTLVEQGVVASSRAFVAAAENNAQVRSIQPGFYVMRTKISGQDAVTRIVDPEARVGNLQIKPGTQLHDIKKADNTVTPGVASLLSKASCAELNGKSTCVAAKDLLQVAEKADLANLGVPDWALADANKAPRERRLEGLVAPAVYDVRPGATAEELWKKLLADSSAHWQSYGMPGIADSSGFTPYQFLTMASLVQREGIEKDFGKVARVIYNRLEIGMELAFDSTVNYVLDRPNIATSDADRERAGPYNTYKNMGLTPTPISSASKEALAAVAEPPAGKWLFFVLCQKDGTSCFAETYEEHLDNRDLARENGAF</sequence>
<keyword evidence="3 7" id="KW-1133">Transmembrane helix</keyword>
<evidence type="ECO:0000256" key="1">
    <source>
        <dbReference type="ARBA" id="ARBA00022475"/>
    </source>
</evidence>
<dbReference type="EMBL" id="BMRB01000013">
    <property type="protein sequence ID" value="GGS60502.1"/>
    <property type="molecule type" value="Genomic_DNA"/>
</dbReference>
<feature type="site" description="Important for catalytic activity" evidence="7">
    <location>
        <position position="274"/>
    </location>
</feature>
<comment type="subcellular location">
    <subcellularLocation>
        <location evidence="7">Cell membrane</location>
        <topology evidence="7">Single-pass membrane protein</topology>
    </subcellularLocation>
</comment>
<dbReference type="GO" id="GO:0008932">
    <property type="term" value="F:lytic endotransglycosylase activity"/>
    <property type="evidence" value="ECO:0007669"/>
    <property type="project" value="UniProtKB-UniRule"/>
</dbReference>
<keyword evidence="2 7" id="KW-0812">Transmembrane</keyword>
<evidence type="ECO:0000313" key="8">
    <source>
        <dbReference type="EMBL" id="GGS60502.1"/>
    </source>
</evidence>
<feature type="transmembrane region" description="Helical" evidence="7">
    <location>
        <begin position="25"/>
        <end position="44"/>
    </location>
</feature>
<dbReference type="Gene3D" id="3.30.1490.480">
    <property type="entry name" value="Endolytic murein transglycosylase"/>
    <property type="match status" value="1"/>
</dbReference>
<comment type="caution">
    <text evidence="8">The sequence shown here is derived from an EMBL/GenBank/DDBJ whole genome shotgun (WGS) entry which is preliminary data.</text>
</comment>
<dbReference type="PANTHER" id="PTHR30518:SF2">
    <property type="entry name" value="ENDOLYTIC MUREIN TRANSGLYCOSYLASE"/>
    <property type="match status" value="1"/>
</dbReference>
<name>A0A918GUY9_9PSEU</name>
<evidence type="ECO:0000256" key="4">
    <source>
        <dbReference type="ARBA" id="ARBA00023136"/>
    </source>
</evidence>
<reference evidence="8" key="2">
    <citation type="submission" date="2020-09" db="EMBL/GenBank/DDBJ databases">
        <authorList>
            <person name="Sun Q."/>
            <person name="Ohkuma M."/>
        </authorList>
    </citation>
    <scope>NUCLEOTIDE SEQUENCE</scope>
    <source>
        <strain evidence="8">JCM 3276</strain>
    </source>
</reference>
<evidence type="ECO:0000256" key="5">
    <source>
        <dbReference type="ARBA" id="ARBA00023239"/>
    </source>
</evidence>
<dbReference type="GO" id="GO:0005886">
    <property type="term" value="C:plasma membrane"/>
    <property type="evidence" value="ECO:0007669"/>
    <property type="project" value="UniProtKB-SubCell"/>
</dbReference>
<keyword evidence="4 7" id="KW-0472">Membrane</keyword>
<protein>
    <recommendedName>
        <fullName evidence="7">Endolytic murein transglycosylase</fullName>
        <ecNumber evidence="7">4.2.2.29</ecNumber>
    </recommendedName>
    <alternativeName>
        <fullName evidence="7">Peptidoglycan lytic transglycosylase</fullName>
    </alternativeName>
    <alternativeName>
        <fullName evidence="7">Peptidoglycan polymerization terminase</fullName>
    </alternativeName>
</protein>
<dbReference type="AlphaFoldDB" id="A0A918GUY9"/>
<keyword evidence="9" id="KW-1185">Reference proteome</keyword>
<evidence type="ECO:0000256" key="7">
    <source>
        <dbReference type="HAMAP-Rule" id="MF_02065"/>
    </source>
</evidence>
<keyword evidence="1 7" id="KW-1003">Cell membrane</keyword>
<evidence type="ECO:0000313" key="9">
    <source>
        <dbReference type="Proteomes" id="UP000660680"/>
    </source>
</evidence>
<dbReference type="EC" id="4.2.2.29" evidence="7"/>
<dbReference type="HAMAP" id="MF_02065">
    <property type="entry name" value="MltG"/>
    <property type="match status" value="1"/>
</dbReference>
<dbReference type="InterPro" id="IPR003770">
    <property type="entry name" value="MLTG-like"/>
</dbReference>
<evidence type="ECO:0000256" key="2">
    <source>
        <dbReference type="ARBA" id="ARBA00022692"/>
    </source>
</evidence>
<evidence type="ECO:0000256" key="6">
    <source>
        <dbReference type="ARBA" id="ARBA00023316"/>
    </source>
</evidence>
<dbReference type="PANTHER" id="PTHR30518">
    <property type="entry name" value="ENDOLYTIC MUREIN TRANSGLYCOSYLASE"/>
    <property type="match status" value="1"/>
</dbReference>
<dbReference type="NCBIfam" id="TIGR00247">
    <property type="entry name" value="endolytic transglycosylase MltG"/>
    <property type="match status" value="1"/>
</dbReference>
<comment type="function">
    <text evidence="7">Functions as a peptidoglycan terminase that cleaves nascent peptidoglycan strands endolytically to terminate their elongation.</text>
</comment>
<dbReference type="Pfam" id="PF02618">
    <property type="entry name" value="YceG"/>
    <property type="match status" value="1"/>
</dbReference>